<evidence type="ECO:0000256" key="1">
    <source>
        <dbReference type="SAM" id="Phobius"/>
    </source>
</evidence>
<dbReference type="EMBL" id="CP136051">
    <property type="protein sequence ID" value="WOK07953.1"/>
    <property type="molecule type" value="Genomic_DNA"/>
</dbReference>
<feature type="transmembrane region" description="Helical" evidence="1">
    <location>
        <begin position="7"/>
        <end position="24"/>
    </location>
</feature>
<keyword evidence="1" id="KW-1133">Transmembrane helix</keyword>
<organism evidence="2 3">
    <name type="scientific">Imperialibacter roseus</name>
    <dbReference type="NCBI Taxonomy" id="1324217"/>
    <lineage>
        <taxon>Bacteria</taxon>
        <taxon>Pseudomonadati</taxon>
        <taxon>Bacteroidota</taxon>
        <taxon>Cytophagia</taxon>
        <taxon>Cytophagales</taxon>
        <taxon>Flammeovirgaceae</taxon>
        <taxon>Imperialibacter</taxon>
    </lineage>
</organism>
<evidence type="ECO:0000313" key="2">
    <source>
        <dbReference type="EMBL" id="WOK07953.1"/>
    </source>
</evidence>
<evidence type="ECO:0008006" key="4">
    <source>
        <dbReference type="Google" id="ProtNLM"/>
    </source>
</evidence>
<protein>
    <recommendedName>
        <fullName evidence="4">DoxX family protein</fullName>
    </recommendedName>
</protein>
<name>A0ABZ0ISC1_9BACT</name>
<keyword evidence="1" id="KW-0472">Membrane</keyword>
<proteinExistence type="predicted"/>
<feature type="transmembrane region" description="Helical" evidence="1">
    <location>
        <begin position="77"/>
        <end position="96"/>
    </location>
</feature>
<sequence>MKTIRTNSILLGSMSLAFGLLKFIDPFQTWYATQIETSGMPSVAYPMGIVGEIVTGLLLLMPWLLSFSAASKKVSLLVGHGSLGIMMIVACYVHLLPDVPADVLPLKIKPPFIPLVVLAYTLLNMIQIYRSKPFNN</sequence>
<keyword evidence="3" id="KW-1185">Reference proteome</keyword>
<evidence type="ECO:0000313" key="3">
    <source>
        <dbReference type="Proteomes" id="UP001302349"/>
    </source>
</evidence>
<reference evidence="2 3" key="1">
    <citation type="journal article" date="2023" name="Microbiol. Resour. Announc.">
        <title>Complete Genome Sequence of Imperialibacter roseus strain P4T.</title>
        <authorList>
            <person name="Tizabi D.R."/>
            <person name="Bachvaroff T."/>
            <person name="Hill R.T."/>
        </authorList>
    </citation>
    <scope>NUCLEOTIDE SEQUENCE [LARGE SCALE GENOMIC DNA]</scope>
    <source>
        <strain evidence="2 3">P4T</strain>
    </source>
</reference>
<dbReference type="RefSeq" id="WP_317490601.1">
    <property type="nucleotide sequence ID" value="NZ_CP136051.1"/>
</dbReference>
<dbReference type="Proteomes" id="UP001302349">
    <property type="component" value="Chromosome"/>
</dbReference>
<gene>
    <name evidence="2" type="ORF">RT717_04830</name>
</gene>
<accession>A0ABZ0ISC1</accession>
<feature type="transmembrane region" description="Helical" evidence="1">
    <location>
        <begin position="108"/>
        <end position="126"/>
    </location>
</feature>
<keyword evidence="1" id="KW-0812">Transmembrane</keyword>
<feature type="transmembrane region" description="Helical" evidence="1">
    <location>
        <begin position="44"/>
        <end position="65"/>
    </location>
</feature>